<keyword evidence="3" id="KW-1185">Reference proteome</keyword>
<gene>
    <name evidence="2" type="ORF">ACFO3I_18620</name>
</gene>
<evidence type="ECO:0000313" key="3">
    <source>
        <dbReference type="Proteomes" id="UP001595962"/>
    </source>
</evidence>
<organism evidence="2 3">
    <name type="scientific">Rheinheimera marina</name>
    <dbReference type="NCBI Taxonomy" id="1774958"/>
    <lineage>
        <taxon>Bacteria</taxon>
        <taxon>Pseudomonadati</taxon>
        <taxon>Pseudomonadota</taxon>
        <taxon>Gammaproteobacteria</taxon>
        <taxon>Chromatiales</taxon>
        <taxon>Chromatiaceae</taxon>
        <taxon>Rheinheimera</taxon>
    </lineage>
</organism>
<dbReference type="EMBL" id="JBHSGB010000020">
    <property type="protein sequence ID" value="MFC4657031.1"/>
    <property type="molecule type" value="Genomic_DNA"/>
</dbReference>
<comment type="caution">
    <text evidence="2">The sequence shown here is derived from an EMBL/GenBank/DDBJ whole genome shotgun (WGS) entry which is preliminary data.</text>
</comment>
<reference evidence="3" key="1">
    <citation type="journal article" date="2019" name="Int. J. Syst. Evol. Microbiol.">
        <title>The Global Catalogue of Microorganisms (GCM) 10K type strain sequencing project: providing services to taxonomists for standard genome sequencing and annotation.</title>
        <authorList>
            <consortium name="The Broad Institute Genomics Platform"/>
            <consortium name="The Broad Institute Genome Sequencing Center for Infectious Disease"/>
            <person name="Wu L."/>
            <person name="Ma J."/>
        </authorList>
    </citation>
    <scope>NUCLEOTIDE SEQUENCE [LARGE SCALE GENOMIC DNA]</scope>
    <source>
        <strain evidence="3">DT28</strain>
    </source>
</reference>
<evidence type="ECO:0000313" key="2">
    <source>
        <dbReference type="EMBL" id="MFC4657031.1"/>
    </source>
</evidence>
<dbReference type="Proteomes" id="UP001595962">
    <property type="component" value="Unassembled WGS sequence"/>
</dbReference>
<feature type="domain" description="DUF2914" evidence="1">
    <location>
        <begin position="180"/>
        <end position="233"/>
    </location>
</feature>
<evidence type="ECO:0000259" key="1">
    <source>
        <dbReference type="Pfam" id="PF11141"/>
    </source>
</evidence>
<dbReference type="InterPro" id="IPR022606">
    <property type="entry name" value="DUF2914"/>
</dbReference>
<name>A0ABV9JRX0_9GAMM</name>
<sequence length="241" mass="26553">MSDGKVVVRVQLGSKAASSNQAVADVPEYQWLWHRILGAAVLVLLPFWWLWPEPAESPQPPLTAVVSASGPSIHHDMTPQAMSTAGTEDSVQVANPEPVIAAEAVAVAPPPAVKKLAPAPAFQAAPAVAPLFISQSGTLRKVVLTMDKPGPAAQQLVLPLQLDRPTELALYTEVVGLAGQQIEHRWFYKDKLMTRVELPVKLPYWRTWSQKRFYPAELADWRVEILGPQQKLLFSYSLNER</sequence>
<protein>
    <submittedName>
        <fullName evidence="2">DUF2914 domain-containing protein</fullName>
    </submittedName>
</protein>
<dbReference type="RefSeq" id="WP_377336668.1">
    <property type="nucleotide sequence ID" value="NZ_JBHSGB010000020.1"/>
</dbReference>
<accession>A0ABV9JRX0</accession>
<proteinExistence type="predicted"/>
<dbReference type="Pfam" id="PF11141">
    <property type="entry name" value="DUF2914"/>
    <property type="match status" value="1"/>
</dbReference>